<gene>
    <name evidence="1" type="ORF">EVAR_83389_1</name>
</gene>
<name>A0A4C1TYI3_EUMVA</name>
<sequence length="80" mass="8957">MQRAVLVKCSERLQRVAAITGAVSRRLPLNATRSTVFENCFVVSLTVLDDRQVSTYDTYRSMKLNDIGPMSFIFQAPVSS</sequence>
<protein>
    <submittedName>
        <fullName evidence="1">Uncharacterized protein</fullName>
    </submittedName>
</protein>
<accession>A0A4C1TYI3</accession>
<dbReference type="Proteomes" id="UP000299102">
    <property type="component" value="Unassembled WGS sequence"/>
</dbReference>
<dbReference type="AlphaFoldDB" id="A0A4C1TYI3"/>
<evidence type="ECO:0000313" key="2">
    <source>
        <dbReference type="Proteomes" id="UP000299102"/>
    </source>
</evidence>
<organism evidence="1 2">
    <name type="scientific">Eumeta variegata</name>
    <name type="common">Bagworm moth</name>
    <name type="synonym">Eumeta japonica</name>
    <dbReference type="NCBI Taxonomy" id="151549"/>
    <lineage>
        <taxon>Eukaryota</taxon>
        <taxon>Metazoa</taxon>
        <taxon>Ecdysozoa</taxon>
        <taxon>Arthropoda</taxon>
        <taxon>Hexapoda</taxon>
        <taxon>Insecta</taxon>
        <taxon>Pterygota</taxon>
        <taxon>Neoptera</taxon>
        <taxon>Endopterygota</taxon>
        <taxon>Lepidoptera</taxon>
        <taxon>Glossata</taxon>
        <taxon>Ditrysia</taxon>
        <taxon>Tineoidea</taxon>
        <taxon>Psychidae</taxon>
        <taxon>Oiketicinae</taxon>
        <taxon>Eumeta</taxon>
    </lineage>
</organism>
<keyword evidence="2" id="KW-1185">Reference proteome</keyword>
<reference evidence="1 2" key="1">
    <citation type="journal article" date="2019" name="Commun. Biol.">
        <title>The bagworm genome reveals a unique fibroin gene that provides high tensile strength.</title>
        <authorList>
            <person name="Kono N."/>
            <person name="Nakamura H."/>
            <person name="Ohtoshi R."/>
            <person name="Tomita M."/>
            <person name="Numata K."/>
            <person name="Arakawa K."/>
        </authorList>
    </citation>
    <scope>NUCLEOTIDE SEQUENCE [LARGE SCALE GENOMIC DNA]</scope>
</reference>
<proteinExistence type="predicted"/>
<evidence type="ECO:0000313" key="1">
    <source>
        <dbReference type="EMBL" id="GBP19077.1"/>
    </source>
</evidence>
<comment type="caution">
    <text evidence="1">The sequence shown here is derived from an EMBL/GenBank/DDBJ whole genome shotgun (WGS) entry which is preliminary data.</text>
</comment>
<dbReference type="EMBL" id="BGZK01000104">
    <property type="protein sequence ID" value="GBP19077.1"/>
    <property type="molecule type" value="Genomic_DNA"/>
</dbReference>